<feature type="region of interest" description="Disordered" evidence="1">
    <location>
        <begin position="184"/>
        <end position="208"/>
    </location>
</feature>
<evidence type="ECO:0000313" key="2">
    <source>
        <dbReference type="EMBL" id="CAG9330156.1"/>
    </source>
</evidence>
<evidence type="ECO:0000313" key="3">
    <source>
        <dbReference type="Proteomes" id="UP001162131"/>
    </source>
</evidence>
<keyword evidence="3" id="KW-1185">Reference proteome</keyword>
<proteinExistence type="predicted"/>
<dbReference type="AlphaFoldDB" id="A0AAU9JX03"/>
<feature type="compositionally biased region" description="Basic and acidic residues" evidence="1">
    <location>
        <begin position="190"/>
        <end position="200"/>
    </location>
</feature>
<name>A0AAU9JX03_9CILI</name>
<organism evidence="2 3">
    <name type="scientific">Blepharisma stoltei</name>
    <dbReference type="NCBI Taxonomy" id="1481888"/>
    <lineage>
        <taxon>Eukaryota</taxon>
        <taxon>Sar</taxon>
        <taxon>Alveolata</taxon>
        <taxon>Ciliophora</taxon>
        <taxon>Postciliodesmatophora</taxon>
        <taxon>Heterotrichea</taxon>
        <taxon>Heterotrichida</taxon>
        <taxon>Blepharismidae</taxon>
        <taxon>Blepharisma</taxon>
    </lineage>
</organism>
<protein>
    <submittedName>
        <fullName evidence="2">Uncharacterized protein</fullName>
    </submittedName>
</protein>
<dbReference type="EMBL" id="CAJZBQ010000051">
    <property type="protein sequence ID" value="CAG9330156.1"/>
    <property type="molecule type" value="Genomic_DNA"/>
</dbReference>
<dbReference type="Proteomes" id="UP001162131">
    <property type="component" value="Unassembled WGS sequence"/>
</dbReference>
<accession>A0AAU9JX03</accession>
<feature type="compositionally biased region" description="Polar residues" evidence="1">
    <location>
        <begin position="152"/>
        <end position="165"/>
    </location>
</feature>
<sequence length="230" mass="26230">MRPTLLGFRSPKEQTPDPYYTTVTYEGRSLSFSPPKGDIKRTSFSKEKRFGVYSQNAKKLGYLLGPGTHSPENLTIGKEKIAGGHLYKGFHGGKSNKNEGYFMVGNHLVFSAHYMTPSKRHSVTDMDCKLDSSYYTNSRSRRPFSSMSSERTTTSDQRNVSTASSGYRRKLISSLKKDLFGVKPQKTRKNHSELIGDKKEKKLKKYNSSSTKYRKLVRKLLSSRYDRSFC</sequence>
<feature type="region of interest" description="Disordered" evidence="1">
    <location>
        <begin position="136"/>
        <end position="167"/>
    </location>
</feature>
<gene>
    <name evidence="2" type="ORF">BSTOLATCC_MIC50758</name>
</gene>
<evidence type="ECO:0000256" key="1">
    <source>
        <dbReference type="SAM" id="MobiDB-lite"/>
    </source>
</evidence>
<reference evidence="2" key="1">
    <citation type="submission" date="2021-09" db="EMBL/GenBank/DDBJ databases">
        <authorList>
            <consortium name="AG Swart"/>
            <person name="Singh M."/>
            <person name="Singh A."/>
            <person name="Seah K."/>
            <person name="Emmerich C."/>
        </authorList>
    </citation>
    <scope>NUCLEOTIDE SEQUENCE</scope>
    <source>
        <strain evidence="2">ATCC30299</strain>
    </source>
</reference>
<comment type="caution">
    <text evidence="2">The sequence shown here is derived from an EMBL/GenBank/DDBJ whole genome shotgun (WGS) entry which is preliminary data.</text>
</comment>